<evidence type="ECO:0000256" key="1">
    <source>
        <dbReference type="SAM" id="MobiDB-lite"/>
    </source>
</evidence>
<organism evidence="2 3">
    <name type="scientific">Larinioides sclopetarius</name>
    <dbReference type="NCBI Taxonomy" id="280406"/>
    <lineage>
        <taxon>Eukaryota</taxon>
        <taxon>Metazoa</taxon>
        <taxon>Ecdysozoa</taxon>
        <taxon>Arthropoda</taxon>
        <taxon>Chelicerata</taxon>
        <taxon>Arachnida</taxon>
        <taxon>Araneae</taxon>
        <taxon>Araneomorphae</taxon>
        <taxon>Entelegynae</taxon>
        <taxon>Araneoidea</taxon>
        <taxon>Araneidae</taxon>
        <taxon>Larinioides</taxon>
    </lineage>
</organism>
<dbReference type="AlphaFoldDB" id="A0AAV1YZE9"/>
<sequence length="113" mass="13439">MLLEESFEQHNETLEMEEDTSNSSTSARPPKKRSRNNKEINDIEKEIMLELKRPRMEQPRCNFFSSFEEYLTDMNEHEKLKLHMDILKSISEIKASRPQTVPLYLYTNENQSA</sequence>
<evidence type="ECO:0000313" key="3">
    <source>
        <dbReference type="Proteomes" id="UP001497382"/>
    </source>
</evidence>
<gene>
    <name evidence="2" type="ORF">LARSCL_LOCUS1907</name>
</gene>
<accession>A0AAV1YZE9</accession>
<feature type="region of interest" description="Disordered" evidence="1">
    <location>
        <begin position="1"/>
        <end position="40"/>
    </location>
</feature>
<reference evidence="2 3" key="1">
    <citation type="submission" date="2024-04" db="EMBL/GenBank/DDBJ databases">
        <authorList>
            <person name="Rising A."/>
            <person name="Reimegard J."/>
            <person name="Sonavane S."/>
            <person name="Akerstrom W."/>
            <person name="Nylinder S."/>
            <person name="Hedman E."/>
            <person name="Kallberg Y."/>
        </authorList>
    </citation>
    <scope>NUCLEOTIDE SEQUENCE [LARGE SCALE GENOMIC DNA]</scope>
</reference>
<comment type="caution">
    <text evidence="2">The sequence shown here is derived from an EMBL/GenBank/DDBJ whole genome shotgun (WGS) entry which is preliminary data.</text>
</comment>
<evidence type="ECO:0008006" key="4">
    <source>
        <dbReference type="Google" id="ProtNLM"/>
    </source>
</evidence>
<dbReference type="EMBL" id="CAXIEN010000011">
    <property type="protein sequence ID" value="CAL1264235.1"/>
    <property type="molecule type" value="Genomic_DNA"/>
</dbReference>
<proteinExistence type="predicted"/>
<evidence type="ECO:0000313" key="2">
    <source>
        <dbReference type="EMBL" id="CAL1264235.1"/>
    </source>
</evidence>
<name>A0AAV1YZE9_9ARAC</name>
<protein>
    <recommendedName>
        <fullName evidence="4">BESS domain-containing protein</fullName>
    </recommendedName>
</protein>
<keyword evidence="3" id="KW-1185">Reference proteome</keyword>
<dbReference type="Proteomes" id="UP001497382">
    <property type="component" value="Unassembled WGS sequence"/>
</dbReference>